<evidence type="ECO:0000313" key="1">
    <source>
        <dbReference type="EMBL" id="MET3616809.1"/>
    </source>
</evidence>
<accession>A0ABV2JAI9</accession>
<evidence type="ECO:0000313" key="2">
    <source>
        <dbReference type="Proteomes" id="UP001549162"/>
    </source>
</evidence>
<dbReference type="RefSeq" id="WP_354366815.1">
    <property type="nucleotide sequence ID" value="NZ_JBEPMA010000002.1"/>
</dbReference>
<keyword evidence="2" id="KW-1185">Reference proteome</keyword>
<sequence length="124" mass="14582">MDKYIASSREDIISKNKNFMTRFNAKNLFKYSGQFIISDEHIEFKGYRIIQFNEIEDISLENDDVVSSMNFATQSRLAFVKSAKPIRLLLKNKEIIYFYVNWNILTGLSSNKKVYDILNVHINN</sequence>
<comment type="caution">
    <text evidence="1">The sequence shown here is derived from an EMBL/GenBank/DDBJ whole genome shotgun (WGS) entry which is preliminary data.</text>
</comment>
<evidence type="ECO:0008006" key="3">
    <source>
        <dbReference type="Google" id="ProtNLM"/>
    </source>
</evidence>
<gene>
    <name evidence="1" type="ORF">ABID14_000434</name>
</gene>
<name>A0ABV2JAI9_9FIRM</name>
<proteinExistence type="predicted"/>
<protein>
    <recommendedName>
        <fullName evidence="3">GRAM domain-containing protein</fullName>
    </recommendedName>
</protein>
<dbReference type="Proteomes" id="UP001549162">
    <property type="component" value="Unassembled WGS sequence"/>
</dbReference>
<dbReference type="EMBL" id="JBEPMA010000002">
    <property type="protein sequence ID" value="MET3616809.1"/>
    <property type="molecule type" value="Genomic_DNA"/>
</dbReference>
<organism evidence="1 2">
    <name type="scientific">Peptoniphilus olsenii</name>
    <dbReference type="NCBI Taxonomy" id="411570"/>
    <lineage>
        <taxon>Bacteria</taxon>
        <taxon>Bacillati</taxon>
        <taxon>Bacillota</taxon>
        <taxon>Tissierellia</taxon>
        <taxon>Tissierellales</taxon>
        <taxon>Peptoniphilaceae</taxon>
        <taxon>Peptoniphilus</taxon>
    </lineage>
</organism>
<reference evidence="1 2" key="1">
    <citation type="submission" date="2024-06" db="EMBL/GenBank/DDBJ databases">
        <title>Genomic Encyclopedia of Type Strains, Phase IV (KMG-IV): sequencing the most valuable type-strain genomes for metagenomic binning, comparative biology and taxonomic classification.</title>
        <authorList>
            <person name="Goeker M."/>
        </authorList>
    </citation>
    <scope>NUCLEOTIDE SEQUENCE [LARGE SCALE GENOMIC DNA]</scope>
    <source>
        <strain evidence="1 2">DSM 21460</strain>
    </source>
</reference>